<accession>A0A6N7KI80</accession>
<evidence type="ECO:0000313" key="2">
    <source>
        <dbReference type="EMBL" id="MQS11202.1"/>
    </source>
</evidence>
<sequence>MRWTSRSTGPQEDPCPHRTRTFSIPSLGPASRPSGRGAGGGGRGAGGGGGGRGAGGGVTGCSGPGSRWGGPGPSAR</sequence>
<dbReference type="AlphaFoldDB" id="A0A6N7KI80"/>
<organism evidence="2 3">
    <name type="scientific">Streptomyces kaniharaensis</name>
    <dbReference type="NCBI Taxonomy" id="212423"/>
    <lineage>
        <taxon>Bacteria</taxon>
        <taxon>Bacillati</taxon>
        <taxon>Actinomycetota</taxon>
        <taxon>Actinomycetes</taxon>
        <taxon>Kitasatosporales</taxon>
        <taxon>Streptomycetaceae</taxon>
        <taxon>Streptomyces</taxon>
    </lineage>
</organism>
<evidence type="ECO:0000256" key="1">
    <source>
        <dbReference type="SAM" id="MobiDB-lite"/>
    </source>
</evidence>
<gene>
    <name evidence="2" type="ORF">F7Q99_02590</name>
</gene>
<proteinExistence type="predicted"/>
<feature type="region of interest" description="Disordered" evidence="1">
    <location>
        <begin position="1"/>
        <end position="76"/>
    </location>
</feature>
<dbReference type="EMBL" id="WBOF01000001">
    <property type="protein sequence ID" value="MQS11202.1"/>
    <property type="molecule type" value="Genomic_DNA"/>
</dbReference>
<reference evidence="2 3" key="1">
    <citation type="submission" date="2019-09" db="EMBL/GenBank/DDBJ databases">
        <title>Genome Sequences of Streptomyces kaniharaensis ATCC 21070.</title>
        <authorList>
            <person name="Zhu W."/>
            <person name="De Crecy-Lagard V."/>
            <person name="Richards N.G."/>
        </authorList>
    </citation>
    <scope>NUCLEOTIDE SEQUENCE [LARGE SCALE GENOMIC DNA]</scope>
    <source>
        <strain evidence="2 3">SF-557</strain>
    </source>
</reference>
<comment type="caution">
    <text evidence="2">The sequence shown here is derived from an EMBL/GenBank/DDBJ whole genome shotgun (WGS) entry which is preliminary data.</text>
</comment>
<dbReference type="Proteomes" id="UP000450000">
    <property type="component" value="Unassembled WGS sequence"/>
</dbReference>
<keyword evidence="3" id="KW-1185">Reference proteome</keyword>
<name>A0A6N7KI80_9ACTN</name>
<feature type="compositionally biased region" description="Gly residues" evidence="1">
    <location>
        <begin position="36"/>
        <end position="76"/>
    </location>
</feature>
<protein>
    <submittedName>
        <fullName evidence="2">Uncharacterized protein</fullName>
    </submittedName>
</protein>
<evidence type="ECO:0000313" key="3">
    <source>
        <dbReference type="Proteomes" id="UP000450000"/>
    </source>
</evidence>
<feature type="compositionally biased region" description="Polar residues" evidence="1">
    <location>
        <begin position="1"/>
        <end position="10"/>
    </location>
</feature>